<feature type="transmembrane region" description="Helical" evidence="1">
    <location>
        <begin position="7"/>
        <end position="27"/>
    </location>
</feature>
<organism evidence="2 3">
    <name type="scientific">Paenibacillus sabuli</name>
    <dbReference type="NCBI Taxonomy" id="2772509"/>
    <lineage>
        <taxon>Bacteria</taxon>
        <taxon>Bacillati</taxon>
        <taxon>Bacillota</taxon>
        <taxon>Bacilli</taxon>
        <taxon>Bacillales</taxon>
        <taxon>Paenibacillaceae</taxon>
        <taxon>Paenibacillus</taxon>
    </lineage>
</organism>
<dbReference type="NCBIfam" id="TIGR02896">
    <property type="entry name" value="spore_III_AF"/>
    <property type="match status" value="1"/>
</dbReference>
<keyword evidence="1" id="KW-0812">Transmembrane</keyword>
<name>A0A927GSZ6_9BACL</name>
<dbReference type="Proteomes" id="UP000621560">
    <property type="component" value="Unassembled WGS sequence"/>
</dbReference>
<proteinExistence type="predicted"/>
<sequence>MEWLTDWLRQVIAILLLGGLVDLLLPSDTFQRYVRLVVGLLILLTLLTPILRLMQGDFTQQIVAGWDEWAGRAQQQAGMANLEDITDQAARLTERREAQAALLVQTQLAAAMQDALEQEGILAEEVRVSLTAEAQGAASLEVERVQILLAPEREEGAAKQRKEQAIDQVREVTVDVTVPLIALSSADQDGDSSVQGDSGERLAVSAHVQRVKQIVAAGWSIAPERVEVRLAAREGETGHKEGR</sequence>
<dbReference type="EMBL" id="JACXIZ010000035">
    <property type="protein sequence ID" value="MBD2847289.1"/>
    <property type="molecule type" value="Genomic_DNA"/>
</dbReference>
<keyword evidence="3" id="KW-1185">Reference proteome</keyword>
<dbReference type="Pfam" id="PF09581">
    <property type="entry name" value="Spore_III_AF"/>
    <property type="match status" value="1"/>
</dbReference>
<dbReference type="AlphaFoldDB" id="A0A927GSZ6"/>
<evidence type="ECO:0000313" key="3">
    <source>
        <dbReference type="Proteomes" id="UP000621560"/>
    </source>
</evidence>
<dbReference type="InterPro" id="IPR014245">
    <property type="entry name" value="Spore_III_AF"/>
</dbReference>
<keyword evidence="1" id="KW-0472">Membrane</keyword>
<reference evidence="2" key="1">
    <citation type="submission" date="2020-09" db="EMBL/GenBank/DDBJ databases">
        <title>A novel bacterium of genus Paenibacillus, isolated from South China Sea.</title>
        <authorList>
            <person name="Huang H."/>
            <person name="Mo K."/>
            <person name="Hu Y."/>
        </authorList>
    </citation>
    <scope>NUCLEOTIDE SEQUENCE</scope>
    <source>
        <strain evidence="2">IB182496</strain>
    </source>
</reference>
<comment type="caution">
    <text evidence="2">The sequence shown here is derived from an EMBL/GenBank/DDBJ whole genome shotgun (WGS) entry which is preliminary data.</text>
</comment>
<evidence type="ECO:0000256" key="1">
    <source>
        <dbReference type="SAM" id="Phobius"/>
    </source>
</evidence>
<accession>A0A927GSZ6</accession>
<keyword evidence="1" id="KW-1133">Transmembrane helix</keyword>
<feature type="transmembrane region" description="Helical" evidence="1">
    <location>
        <begin position="33"/>
        <end position="51"/>
    </location>
</feature>
<dbReference type="RefSeq" id="WP_190920394.1">
    <property type="nucleotide sequence ID" value="NZ_JACXIZ010000035.1"/>
</dbReference>
<evidence type="ECO:0000313" key="2">
    <source>
        <dbReference type="EMBL" id="MBD2847289.1"/>
    </source>
</evidence>
<protein>
    <submittedName>
        <fullName evidence="2">Stage III sporulation protein AF</fullName>
    </submittedName>
</protein>
<gene>
    <name evidence="2" type="primary">spoIIIAF</name>
    <name evidence="2" type="ORF">IDH44_18980</name>
</gene>